<evidence type="ECO:0000313" key="10">
    <source>
        <dbReference type="EMBL" id="AHH96440.1"/>
    </source>
</evidence>
<feature type="region of interest" description="Disordered" evidence="8">
    <location>
        <begin position="37"/>
        <end position="73"/>
    </location>
</feature>
<evidence type="ECO:0000256" key="1">
    <source>
        <dbReference type="ARBA" id="ARBA00004613"/>
    </source>
</evidence>
<evidence type="ECO:0000256" key="3">
    <source>
        <dbReference type="ARBA" id="ARBA00022651"/>
    </source>
</evidence>
<dbReference type="OrthoDB" id="9767239at2"/>
<sequence length="346" mass="35473">MTTVAPRRTRAALLLALAAVAVLGACAQPGQVATAIGAPPTPTPQAGGLPATQGGPCPTSEVPTGLSSQGVLSGGQRRPVLVYLPRGRRAGKPIPLVLDLHGSGSTPKQQLESTGITRTADRNGFAVVAPQGGVPFTLGRTHGFAWNVPGVPLVDGKPVPRGAPDDVQYLRDTVETVTKLVCGDSQRVYVTGFSGGARMTSQLGCELSTRVAAIAPVSGLRLPTGCRPTRPVPVVAFHGTADTVNQYNGGKSPTWDYSVPVAAQRWAGADGCAPTPGAQQVEPLVTATTYQGCGGGAQVRLYTISGGKHAWPGTPGSMAKGLTPPRIDPNELMWTFFAAHPLGSTA</sequence>
<evidence type="ECO:0000256" key="5">
    <source>
        <dbReference type="ARBA" id="ARBA00022801"/>
    </source>
</evidence>
<feature type="compositionally biased region" description="Low complexity" evidence="8">
    <location>
        <begin position="37"/>
        <end position="52"/>
    </location>
</feature>
<keyword evidence="3" id="KW-0858">Xylan degradation</keyword>
<evidence type="ECO:0000256" key="6">
    <source>
        <dbReference type="ARBA" id="ARBA00023277"/>
    </source>
</evidence>
<feature type="signal peptide" evidence="9">
    <location>
        <begin position="1"/>
        <end position="27"/>
    </location>
</feature>
<dbReference type="Gene3D" id="3.40.50.1820">
    <property type="entry name" value="alpha/beta hydrolase"/>
    <property type="match status" value="1"/>
</dbReference>
<dbReference type="GO" id="GO:0005576">
    <property type="term" value="C:extracellular region"/>
    <property type="evidence" value="ECO:0007669"/>
    <property type="project" value="UniProtKB-SubCell"/>
</dbReference>
<dbReference type="eggNOG" id="COG3509">
    <property type="taxonomic scope" value="Bacteria"/>
</dbReference>
<keyword evidence="4 9" id="KW-0732">Signal</keyword>
<keyword evidence="7" id="KW-0624">Polysaccharide degradation</keyword>
<evidence type="ECO:0008006" key="12">
    <source>
        <dbReference type="Google" id="ProtNLM"/>
    </source>
</evidence>
<evidence type="ECO:0000256" key="4">
    <source>
        <dbReference type="ARBA" id="ARBA00022729"/>
    </source>
</evidence>
<evidence type="ECO:0000313" key="11">
    <source>
        <dbReference type="Proteomes" id="UP000019225"/>
    </source>
</evidence>
<evidence type="ECO:0000256" key="2">
    <source>
        <dbReference type="ARBA" id="ARBA00022525"/>
    </source>
</evidence>
<dbReference type="SUPFAM" id="SSF53474">
    <property type="entry name" value="alpha/beta-Hydrolases"/>
    <property type="match status" value="1"/>
</dbReference>
<reference evidence="10 11" key="1">
    <citation type="journal article" date="2014" name="BMC Genomics">
        <title>Complete genome sequence of producer of the glycopeptide antibiotic Aculeximycin Kutzneria albida DSM 43870T, a representative of minor genus of Pseudonocardiaceae.</title>
        <authorList>
            <person name="Rebets Y."/>
            <person name="Tokovenko B."/>
            <person name="Lushchyk I."/>
            <person name="Ruckert C."/>
            <person name="Zaburannyi N."/>
            <person name="Bechthold A."/>
            <person name="Kalinowski J."/>
            <person name="Luzhetskyy A."/>
        </authorList>
    </citation>
    <scope>NUCLEOTIDE SEQUENCE [LARGE SCALE GENOMIC DNA]</scope>
    <source>
        <strain evidence="10">DSM 43870</strain>
    </source>
</reference>
<accession>W5W6P7</accession>
<comment type="subcellular location">
    <subcellularLocation>
        <location evidence="1">Secreted</location>
    </subcellularLocation>
</comment>
<dbReference type="EMBL" id="CP007155">
    <property type="protein sequence ID" value="AHH96440.1"/>
    <property type="molecule type" value="Genomic_DNA"/>
</dbReference>
<dbReference type="InterPro" id="IPR043595">
    <property type="entry name" value="FaeB/C/D"/>
</dbReference>
<evidence type="ECO:0000256" key="8">
    <source>
        <dbReference type="SAM" id="MobiDB-lite"/>
    </source>
</evidence>
<dbReference type="InterPro" id="IPR010126">
    <property type="entry name" value="Esterase_phb"/>
</dbReference>
<dbReference type="Pfam" id="PF10503">
    <property type="entry name" value="Esterase_PHB"/>
    <property type="match status" value="1"/>
</dbReference>
<gene>
    <name evidence="10" type="ORF">KALB_3072</name>
</gene>
<dbReference type="PANTHER" id="PTHR38050">
    <property type="match status" value="1"/>
</dbReference>
<evidence type="ECO:0000256" key="9">
    <source>
        <dbReference type="SAM" id="SignalP"/>
    </source>
</evidence>
<keyword evidence="11" id="KW-1185">Reference proteome</keyword>
<evidence type="ECO:0000256" key="7">
    <source>
        <dbReference type="ARBA" id="ARBA00023326"/>
    </source>
</evidence>
<dbReference type="RefSeq" id="WP_025356571.1">
    <property type="nucleotide sequence ID" value="NZ_CP007155.1"/>
</dbReference>
<dbReference type="PANTHER" id="PTHR38050:SF2">
    <property type="entry name" value="FERULOYL ESTERASE C-RELATED"/>
    <property type="match status" value="1"/>
</dbReference>
<name>W5W6P7_9PSEU</name>
<dbReference type="InterPro" id="IPR029058">
    <property type="entry name" value="AB_hydrolase_fold"/>
</dbReference>
<dbReference type="PROSITE" id="PS51257">
    <property type="entry name" value="PROKAR_LIPOPROTEIN"/>
    <property type="match status" value="1"/>
</dbReference>
<protein>
    <recommendedName>
        <fullName evidence="12">Polyhydroxybutyrate depolymerase</fullName>
    </recommendedName>
</protein>
<keyword evidence="5" id="KW-0378">Hydrolase</keyword>
<dbReference type="STRING" id="1449976.KALB_3072"/>
<dbReference type="AlphaFoldDB" id="W5W6P7"/>
<dbReference type="KEGG" id="kal:KALB_3072"/>
<proteinExistence type="predicted"/>
<dbReference type="HOGENOM" id="CLU_027551_4_1_11"/>
<keyword evidence="6" id="KW-0119">Carbohydrate metabolism</keyword>
<feature type="chain" id="PRO_5039580707" description="Polyhydroxybutyrate depolymerase" evidence="9">
    <location>
        <begin position="28"/>
        <end position="346"/>
    </location>
</feature>
<keyword evidence="2" id="KW-0964">Secreted</keyword>
<dbReference type="GO" id="GO:0045493">
    <property type="term" value="P:xylan catabolic process"/>
    <property type="evidence" value="ECO:0007669"/>
    <property type="project" value="UniProtKB-KW"/>
</dbReference>
<organism evidence="10 11">
    <name type="scientific">Kutzneria albida DSM 43870</name>
    <dbReference type="NCBI Taxonomy" id="1449976"/>
    <lineage>
        <taxon>Bacteria</taxon>
        <taxon>Bacillati</taxon>
        <taxon>Actinomycetota</taxon>
        <taxon>Actinomycetes</taxon>
        <taxon>Pseudonocardiales</taxon>
        <taxon>Pseudonocardiaceae</taxon>
        <taxon>Kutzneria</taxon>
    </lineage>
</organism>
<dbReference type="Proteomes" id="UP000019225">
    <property type="component" value="Chromosome"/>
</dbReference>
<dbReference type="GO" id="GO:0030600">
    <property type="term" value="F:feruloyl esterase activity"/>
    <property type="evidence" value="ECO:0007669"/>
    <property type="project" value="InterPro"/>
</dbReference>